<keyword evidence="2" id="KW-0547">Nucleotide-binding</keyword>
<dbReference type="Gene3D" id="2.30.30.940">
    <property type="match status" value="1"/>
</dbReference>
<protein>
    <submittedName>
        <fullName evidence="2">PIF1-like helicase</fullName>
    </submittedName>
</protein>
<organism evidence="2 3">
    <name type="scientific">Tranquillimonas alkanivorans</name>
    <dbReference type="NCBI Taxonomy" id="441119"/>
    <lineage>
        <taxon>Bacteria</taxon>
        <taxon>Pseudomonadati</taxon>
        <taxon>Pseudomonadota</taxon>
        <taxon>Alphaproteobacteria</taxon>
        <taxon>Rhodobacterales</taxon>
        <taxon>Roseobacteraceae</taxon>
        <taxon>Tranquillimonas</taxon>
    </lineage>
</organism>
<dbReference type="InterPro" id="IPR027417">
    <property type="entry name" value="P-loop_NTPase"/>
</dbReference>
<dbReference type="Proteomes" id="UP000199356">
    <property type="component" value="Unassembled WGS sequence"/>
</dbReference>
<evidence type="ECO:0000313" key="2">
    <source>
        <dbReference type="EMBL" id="SFQ17082.1"/>
    </source>
</evidence>
<reference evidence="2 3" key="1">
    <citation type="submission" date="2016-10" db="EMBL/GenBank/DDBJ databases">
        <authorList>
            <person name="de Groot N.N."/>
        </authorList>
    </citation>
    <scope>NUCLEOTIDE SEQUENCE [LARGE SCALE GENOMIC DNA]</scope>
    <source>
        <strain evidence="2 3">DSM 19547</strain>
    </source>
</reference>
<accession>A0A1I5WBJ5</accession>
<dbReference type="STRING" id="441119.SAMN04488047_1436"/>
<feature type="domain" description="DNA helicase Pif1-like DEAD-box helicase" evidence="1">
    <location>
        <begin position="40"/>
        <end position="180"/>
    </location>
</feature>
<proteinExistence type="predicted"/>
<gene>
    <name evidence="2" type="ORF">SAMN04488047_1436</name>
</gene>
<dbReference type="CDD" id="cd18809">
    <property type="entry name" value="SF1_C_RecD"/>
    <property type="match status" value="1"/>
</dbReference>
<dbReference type="AlphaFoldDB" id="A0A1I5WBJ5"/>
<dbReference type="SUPFAM" id="SSF52540">
    <property type="entry name" value="P-loop containing nucleoside triphosphate hydrolases"/>
    <property type="match status" value="2"/>
</dbReference>
<keyword evidence="3" id="KW-1185">Reference proteome</keyword>
<dbReference type="EMBL" id="FOXA01000043">
    <property type="protein sequence ID" value="SFQ17082.1"/>
    <property type="molecule type" value="Genomic_DNA"/>
</dbReference>
<dbReference type="Gene3D" id="3.40.50.300">
    <property type="entry name" value="P-loop containing nucleotide triphosphate hydrolases"/>
    <property type="match status" value="1"/>
</dbReference>
<sequence length="494" mass="52786">MFRINALVWIIQVPGRHETSSRRDREYEALPGVRETLEAIKSGAPVILVSGRAGTGKSRLIDYISRFGHGRQAVVAPTGVAALGLGATTVHSTFRIPIGGVCDARRPLPQLDAESLALLRGMSRLVIDEISMLRADHLDVVDARLRAARGSPLPFGGVQVIMVGDFLQLPPVTTESDRQRLSLLGYETPWAFSARVLARSAPRSVNLPRVLRQSDPAFISALSSIRDGSAGSLVIDALNDLCHGSHRDGVEPLVIVARRKDAERRNQAALERLIASPARPHHACIRASFAGTLAEERTGSALPVAPALHVAVGSRVMATRNDPAGRFANGSLGTVLDLEEETAGVTVLFDGKGDPCFVEPVEWTERRLTWDGAHERVVSRIVGTAKGLPLAPGHAITAHKAQGLTLDDVRLDLGGRVFEAGQLYVALSRARGIAGLSFASPLQPHDVLVDNAALAACRRDFARNWPWLHETAAPPGAAVVAAPQADSVSDCLFA</sequence>
<dbReference type="GO" id="GO:0006281">
    <property type="term" value="P:DNA repair"/>
    <property type="evidence" value="ECO:0007669"/>
    <property type="project" value="InterPro"/>
</dbReference>
<dbReference type="InterPro" id="IPR051055">
    <property type="entry name" value="PIF1_helicase"/>
</dbReference>
<keyword evidence="2" id="KW-0378">Hydrolase</keyword>
<dbReference type="Pfam" id="PF05970">
    <property type="entry name" value="PIF1"/>
    <property type="match status" value="1"/>
</dbReference>
<keyword evidence="2" id="KW-0067">ATP-binding</keyword>
<dbReference type="GO" id="GO:0003678">
    <property type="term" value="F:DNA helicase activity"/>
    <property type="evidence" value="ECO:0007669"/>
    <property type="project" value="InterPro"/>
</dbReference>
<evidence type="ECO:0000259" key="1">
    <source>
        <dbReference type="Pfam" id="PF05970"/>
    </source>
</evidence>
<dbReference type="InterPro" id="IPR010285">
    <property type="entry name" value="DNA_helicase_pif1-like_DEAD"/>
</dbReference>
<evidence type="ECO:0000313" key="3">
    <source>
        <dbReference type="Proteomes" id="UP000199356"/>
    </source>
</evidence>
<dbReference type="RefSeq" id="WP_177215313.1">
    <property type="nucleotide sequence ID" value="NZ_FOXA01000043.1"/>
</dbReference>
<dbReference type="PANTHER" id="PTHR47642">
    <property type="entry name" value="ATP-DEPENDENT DNA HELICASE"/>
    <property type="match status" value="1"/>
</dbReference>
<dbReference type="GO" id="GO:0000723">
    <property type="term" value="P:telomere maintenance"/>
    <property type="evidence" value="ECO:0007669"/>
    <property type="project" value="InterPro"/>
</dbReference>
<name>A0A1I5WBJ5_9RHOB</name>
<keyword evidence="2" id="KW-0347">Helicase</keyword>